<reference evidence="1 2" key="1">
    <citation type="submission" date="2019-06" db="EMBL/GenBank/DDBJ databases">
        <authorList>
            <person name="Palmer J.M."/>
        </authorList>
    </citation>
    <scope>NUCLEOTIDE SEQUENCE [LARGE SCALE GENOMIC DNA]</scope>
    <source>
        <strain evidence="1 2">TWF191</strain>
    </source>
</reference>
<proteinExistence type="predicted"/>
<sequence>MFDIRCGWYPSWLENRRIVVRKYTVSGVPEYDGLLTKIPKSPSRPSPRPPKKPILYERNALASSLVRNAGKRTRIKALFGGGKGSGYERGQRAGVDCQQWEF</sequence>
<dbReference type="EMBL" id="WIPF01000022">
    <property type="protein sequence ID" value="KAF3226628.1"/>
    <property type="molecule type" value="Genomic_DNA"/>
</dbReference>
<gene>
    <name evidence="1" type="ORF">TWF191_004450</name>
</gene>
<protein>
    <submittedName>
        <fullName evidence="1">Uncharacterized protein</fullName>
    </submittedName>
</protein>
<comment type="caution">
    <text evidence="1">The sequence shown here is derived from an EMBL/GenBank/DDBJ whole genome shotgun (WGS) entry which is preliminary data.</text>
</comment>
<dbReference type="AlphaFoldDB" id="A0A6G1M951"/>
<evidence type="ECO:0000313" key="1">
    <source>
        <dbReference type="EMBL" id="KAF3226628.1"/>
    </source>
</evidence>
<name>A0A6G1M951_ORBOL</name>
<evidence type="ECO:0000313" key="2">
    <source>
        <dbReference type="Proteomes" id="UP000483672"/>
    </source>
</evidence>
<dbReference type="Proteomes" id="UP000483672">
    <property type="component" value="Unassembled WGS sequence"/>
</dbReference>
<accession>A0A6G1M951</accession>
<organism evidence="1 2">
    <name type="scientific">Orbilia oligospora</name>
    <name type="common">Nematode-trapping fungus</name>
    <name type="synonym">Arthrobotrys oligospora</name>
    <dbReference type="NCBI Taxonomy" id="2813651"/>
    <lineage>
        <taxon>Eukaryota</taxon>
        <taxon>Fungi</taxon>
        <taxon>Dikarya</taxon>
        <taxon>Ascomycota</taxon>
        <taxon>Pezizomycotina</taxon>
        <taxon>Orbiliomycetes</taxon>
        <taxon>Orbiliales</taxon>
        <taxon>Orbiliaceae</taxon>
        <taxon>Orbilia</taxon>
    </lineage>
</organism>